<keyword evidence="3" id="KW-0804">Transcription</keyword>
<dbReference type="CDD" id="cd06267">
    <property type="entry name" value="PBP1_LacI_sugar_binding-like"/>
    <property type="match status" value="1"/>
</dbReference>
<dbReference type="InterPro" id="IPR028082">
    <property type="entry name" value="Peripla_BP_I"/>
</dbReference>
<keyword evidence="6" id="KW-1185">Reference proteome</keyword>
<dbReference type="SUPFAM" id="SSF53822">
    <property type="entry name" value="Periplasmic binding protein-like I"/>
    <property type="match status" value="1"/>
</dbReference>
<evidence type="ECO:0000256" key="1">
    <source>
        <dbReference type="ARBA" id="ARBA00023015"/>
    </source>
</evidence>
<dbReference type="SUPFAM" id="SSF47413">
    <property type="entry name" value="lambda repressor-like DNA-binding domains"/>
    <property type="match status" value="1"/>
</dbReference>
<dbReference type="Proteomes" id="UP001501490">
    <property type="component" value="Unassembled WGS sequence"/>
</dbReference>
<keyword evidence="2 5" id="KW-0238">DNA-binding</keyword>
<reference evidence="6" key="1">
    <citation type="journal article" date="2019" name="Int. J. Syst. Evol. Microbiol.">
        <title>The Global Catalogue of Microorganisms (GCM) 10K type strain sequencing project: providing services to taxonomists for standard genome sequencing and annotation.</title>
        <authorList>
            <consortium name="The Broad Institute Genomics Platform"/>
            <consortium name="The Broad Institute Genome Sequencing Center for Infectious Disease"/>
            <person name="Wu L."/>
            <person name="Ma J."/>
        </authorList>
    </citation>
    <scope>NUCLEOTIDE SEQUENCE [LARGE SCALE GENOMIC DNA]</scope>
    <source>
        <strain evidence="6">JCM 16929</strain>
    </source>
</reference>
<name>A0ABP7AVH7_9ACTN</name>
<dbReference type="InterPro" id="IPR046335">
    <property type="entry name" value="LacI/GalR-like_sensor"/>
</dbReference>
<dbReference type="PROSITE" id="PS00356">
    <property type="entry name" value="HTH_LACI_1"/>
    <property type="match status" value="1"/>
</dbReference>
<feature type="domain" description="HTH lacI-type" evidence="4">
    <location>
        <begin position="6"/>
        <end position="60"/>
    </location>
</feature>
<dbReference type="GO" id="GO:0003677">
    <property type="term" value="F:DNA binding"/>
    <property type="evidence" value="ECO:0007669"/>
    <property type="project" value="UniProtKB-KW"/>
</dbReference>
<dbReference type="PANTHER" id="PTHR30146">
    <property type="entry name" value="LACI-RELATED TRANSCRIPTIONAL REPRESSOR"/>
    <property type="match status" value="1"/>
</dbReference>
<sequence>MSSARSRMEDVAARAGVSVATVSRALRDSPLVSDATKQKVLAAAEELDFAVFRAASALASGRVGRIAVLISGPVRAWFNGAVLDGLYDGLRAAEHELSVYRVTSLADREAFFGTLPVRRNADALVVTSFALTTDERDRLSSIGMPLVYVNQQVEGLPSVSIDDAAATRLGIRYLVNLGHRWPAFAQVDARIGFTYSALGRLDGYRAELAGLGATASDVRVLRARGADDGESVVAQLLGLADRPSAVMAESDELALSIMAAWTRLGLRIPDDLCVLGFDDQTLAETFGLSTVAQPVTELGRRAAAMALQLAAGEEPAQREVLLPVRLVLRRTTAALRR</sequence>
<evidence type="ECO:0000256" key="3">
    <source>
        <dbReference type="ARBA" id="ARBA00023163"/>
    </source>
</evidence>
<dbReference type="EMBL" id="BAABAB010000050">
    <property type="protein sequence ID" value="GAA3640564.1"/>
    <property type="molecule type" value="Genomic_DNA"/>
</dbReference>
<dbReference type="PROSITE" id="PS50932">
    <property type="entry name" value="HTH_LACI_2"/>
    <property type="match status" value="1"/>
</dbReference>
<protein>
    <submittedName>
        <fullName evidence="5">LacI family DNA-binding transcriptional regulator</fullName>
    </submittedName>
</protein>
<accession>A0ABP7AVH7</accession>
<evidence type="ECO:0000313" key="5">
    <source>
        <dbReference type="EMBL" id="GAA3640564.1"/>
    </source>
</evidence>
<keyword evidence="1" id="KW-0805">Transcription regulation</keyword>
<dbReference type="Gene3D" id="1.10.260.40">
    <property type="entry name" value="lambda repressor-like DNA-binding domains"/>
    <property type="match status" value="1"/>
</dbReference>
<dbReference type="InterPro" id="IPR010982">
    <property type="entry name" value="Lambda_DNA-bd_dom_sf"/>
</dbReference>
<organism evidence="5 6">
    <name type="scientific">Microlunatus ginsengisoli</name>
    <dbReference type="NCBI Taxonomy" id="363863"/>
    <lineage>
        <taxon>Bacteria</taxon>
        <taxon>Bacillati</taxon>
        <taxon>Actinomycetota</taxon>
        <taxon>Actinomycetes</taxon>
        <taxon>Propionibacteriales</taxon>
        <taxon>Propionibacteriaceae</taxon>
        <taxon>Microlunatus</taxon>
    </lineage>
</organism>
<dbReference type="CDD" id="cd01392">
    <property type="entry name" value="HTH_LacI"/>
    <property type="match status" value="1"/>
</dbReference>
<dbReference type="Gene3D" id="3.40.50.2300">
    <property type="match status" value="2"/>
</dbReference>
<comment type="caution">
    <text evidence="5">The sequence shown here is derived from an EMBL/GenBank/DDBJ whole genome shotgun (WGS) entry which is preliminary data.</text>
</comment>
<dbReference type="Pfam" id="PF13377">
    <property type="entry name" value="Peripla_BP_3"/>
    <property type="match status" value="1"/>
</dbReference>
<evidence type="ECO:0000256" key="2">
    <source>
        <dbReference type="ARBA" id="ARBA00023125"/>
    </source>
</evidence>
<dbReference type="InterPro" id="IPR000843">
    <property type="entry name" value="HTH_LacI"/>
</dbReference>
<dbReference type="PANTHER" id="PTHR30146:SF109">
    <property type="entry name" value="HTH-TYPE TRANSCRIPTIONAL REGULATOR GALS"/>
    <property type="match status" value="1"/>
</dbReference>
<gene>
    <name evidence="5" type="ORF">GCM10022236_48990</name>
</gene>
<proteinExistence type="predicted"/>
<dbReference type="SMART" id="SM00354">
    <property type="entry name" value="HTH_LACI"/>
    <property type="match status" value="1"/>
</dbReference>
<dbReference type="Pfam" id="PF00356">
    <property type="entry name" value="LacI"/>
    <property type="match status" value="1"/>
</dbReference>
<dbReference type="RefSeq" id="WP_344809589.1">
    <property type="nucleotide sequence ID" value="NZ_BAABAB010000050.1"/>
</dbReference>
<evidence type="ECO:0000259" key="4">
    <source>
        <dbReference type="PROSITE" id="PS50932"/>
    </source>
</evidence>
<evidence type="ECO:0000313" key="6">
    <source>
        <dbReference type="Proteomes" id="UP001501490"/>
    </source>
</evidence>